<evidence type="ECO:0000313" key="2">
    <source>
        <dbReference type="EMBL" id="KAL0419103.1"/>
    </source>
</evidence>
<organism evidence="2">
    <name type="scientific">Sesamum radiatum</name>
    <name type="common">Black benniseed</name>
    <dbReference type="NCBI Taxonomy" id="300843"/>
    <lineage>
        <taxon>Eukaryota</taxon>
        <taxon>Viridiplantae</taxon>
        <taxon>Streptophyta</taxon>
        <taxon>Embryophyta</taxon>
        <taxon>Tracheophyta</taxon>
        <taxon>Spermatophyta</taxon>
        <taxon>Magnoliopsida</taxon>
        <taxon>eudicotyledons</taxon>
        <taxon>Gunneridae</taxon>
        <taxon>Pentapetalae</taxon>
        <taxon>asterids</taxon>
        <taxon>lamiids</taxon>
        <taxon>Lamiales</taxon>
        <taxon>Pedaliaceae</taxon>
        <taxon>Sesamum</taxon>
    </lineage>
</organism>
<feature type="region of interest" description="Disordered" evidence="1">
    <location>
        <begin position="1"/>
        <end position="87"/>
    </location>
</feature>
<reference evidence="2" key="2">
    <citation type="journal article" date="2024" name="Plant">
        <title>Genomic evolution and insights into agronomic trait innovations of Sesamum species.</title>
        <authorList>
            <person name="Miao H."/>
            <person name="Wang L."/>
            <person name="Qu L."/>
            <person name="Liu H."/>
            <person name="Sun Y."/>
            <person name="Le M."/>
            <person name="Wang Q."/>
            <person name="Wei S."/>
            <person name="Zheng Y."/>
            <person name="Lin W."/>
            <person name="Duan Y."/>
            <person name="Cao H."/>
            <person name="Xiong S."/>
            <person name="Wang X."/>
            <person name="Wei L."/>
            <person name="Li C."/>
            <person name="Ma Q."/>
            <person name="Ju M."/>
            <person name="Zhao R."/>
            <person name="Li G."/>
            <person name="Mu C."/>
            <person name="Tian Q."/>
            <person name="Mei H."/>
            <person name="Zhang T."/>
            <person name="Gao T."/>
            <person name="Zhang H."/>
        </authorList>
    </citation>
    <scope>NUCLEOTIDE SEQUENCE</scope>
    <source>
        <strain evidence="2">G02</strain>
    </source>
</reference>
<protein>
    <submittedName>
        <fullName evidence="2">Uncharacterized protein</fullName>
    </submittedName>
</protein>
<dbReference type="AlphaFoldDB" id="A0AAW2URE2"/>
<proteinExistence type="predicted"/>
<gene>
    <name evidence="2" type="ORF">Sradi_1323800</name>
</gene>
<feature type="compositionally biased region" description="Low complexity" evidence="1">
    <location>
        <begin position="22"/>
        <end position="35"/>
    </location>
</feature>
<sequence>MNAQIANRARAKKGTLPVNVATGTGSSRPPSTTPSEGDHAPQSQRKEIVEPQLNSTPSPNVPSQEPLAIEVTSGDTRSAARTGVYIP</sequence>
<evidence type="ECO:0000256" key="1">
    <source>
        <dbReference type="SAM" id="MobiDB-lite"/>
    </source>
</evidence>
<dbReference type="EMBL" id="JACGWJ010000005">
    <property type="protein sequence ID" value="KAL0419103.1"/>
    <property type="molecule type" value="Genomic_DNA"/>
</dbReference>
<accession>A0AAW2URE2</accession>
<comment type="caution">
    <text evidence="2">The sequence shown here is derived from an EMBL/GenBank/DDBJ whole genome shotgun (WGS) entry which is preliminary data.</text>
</comment>
<reference evidence="2" key="1">
    <citation type="submission" date="2020-06" db="EMBL/GenBank/DDBJ databases">
        <authorList>
            <person name="Li T."/>
            <person name="Hu X."/>
            <person name="Zhang T."/>
            <person name="Song X."/>
            <person name="Zhang H."/>
            <person name="Dai N."/>
            <person name="Sheng W."/>
            <person name="Hou X."/>
            <person name="Wei L."/>
        </authorList>
    </citation>
    <scope>NUCLEOTIDE SEQUENCE</scope>
    <source>
        <strain evidence="2">G02</strain>
        <tissue evidence="2">Leaf</tissue>
    </source>
</reference>
<feature type="compositionally biased region" description="Polar residues" evidence="1">
    <location>
        <begin position="52"/>
        <end position="63"/>
    </location>
</feature>
<feature type="compositionally biased region" description="Basic and acidic residues" evidence="1">
    <location>
        <begin position="36"/>
        <end position="49"/>
    </location>
</feature>
<name>A0AAW2URE2_SESRA</name>